<reference evidence="2" key="1">
    <citation type="journal article" date="2021" name="Nat. Commun.">
        <title>Genetic determinants of endophytism in the Arabidopsis root mycobiome.</title>
        <authorList>
            <person name="Mesny F."/>
            <person name="Miyauchi S."/>
            <person name="Thiergart T."/>
            <person name="Pickel B."/>
            <person name="Atanasova L."/>
            <person name="Karlsson M."/>
            <person name="Huettel B."/>
            <person name="Barry K.W."/>
            <person name="Haridas S."/>
            <person name="Chen C."/>
            <person name="Bauer D."/>
            <person name="Andreopoulos W."/>
            <person name="Pangilinan J."/>
            <person name="LaButti K."/>
            <person name="Riley R."/>
            <person name="Lipzen A."/>
            <person name="Clum A."/>
            <person name="Drula E."/>
            <person name="Henrissat B."/>
            <person name="Kohler A."/>
            <person name="Grigoriev I.V."/>
            <person name="Martin F.M."/>
            <person name="Hacquard S."/>
        </authorList>
    </citation>
    <scope>NUCLEOTIDE SEQUENCE</scope>
    <source>
        <strain evidence="2">MPI-SDFR-AT-0120</strain>
    </source>
</reference>
<dbReference type="Pfam" id="PF00724">
    <property type="entry name" value="Oxidored_FMN"/>
    <property type="match status" value="1"/>
</dbReference>
<evidence type="ECO:0000259" key="1">
    <source>
        <dbReference type="Pfam" id="PF00724"/>
    </source>
</evidence>
<dbReference type="CDD" id="cd02933">
    <property type="entry name" value="OYE_like_FMN"/>
    <property type="match status" value="1"/>
</dbReference>
<keyword evidence="3" id="KW-1185">Reference proteome</keyword>
<evidence type="ECO:0000313" key="2">
    <source>
        <dbReference type="EMBL" id="KAH7068563.1"/>
    </source>
</evidence>
<dbReference type="AlphaFoldDB" id="A0A8K0VSC2"/>
<name>A0A8K0VSC2_9PLEO</name>
<dbReference type="GO" id="GO:0010181">
    <property type="term" value="F:FMN binding"/>
    <property type="evidence" value="ECO:0007669"/>
    <property type="project" value="InterPro"/>
</dbReference>
<dbReference type="EMBL" id="JAGMVJ010000032">
    <property type="protein sequence ID" value="KAH7068563.1"/>
    <property type="molecule type" value="Genomic_DNA"/>
</dbReference>
<dbReference type="PANTHER" id="PTHR22893:SF91">
    <property type="entry name" value="NADPH DEHYDROGENASE 2-RELATED"/>
    <property type="match status" value="1"/>
</dbReference>
<dbReference type="OrthoDB" id="276546at2759"/>
<evidence type="ECO:0000313" key="3">
    <source>
        <dbReference type="Proteomes" id="UP000813461"/>
    </source>
</evidence>
<protein>
    <recommendedName>
        <fullName evidence="1">NADH:flavin oxidoreductase/NADH oxidase N-terminal domain-containing protein</fullName>
    </recommendedName>
</protein>
<sequence length="382" mass="42505">MSNTMSESRLFKPLKLGTMELKNRVAMAPCTRFRASDDAAILPMAKAYYGERACVPGTLLIAEGAFISKHHGGYPNIPGIYNQEHIDAWKIITDEVHDKGSFIYLQIWALGRAADSSYAQANNITVKSSSAVPIHDDDAVPVETAHAVPVEMTHDDIKEAIATYAQAAKNAIAAGFDGVEIHAANGYLVDQFTQDTCNKRTDKYGGSIENRSRFAIEVTRAVVDAVGAERTGIRLSPFSEFQGMKMKTDLIPQFSDLLRKLNTFKLAFVHLVEPRIGGDSDVQAVDSLEPLLPLYNSGPIVLAGGFKPDSAKRLLDEEHRDRDVVVAFGRYFISTPDLVFRLERGIEFNPYKRATFYEEKKSEVGYNDYPFSKEWKREQANP</sequence>
<gene>
    <name evidence="2" type="ORF">FB567DRAFT_634520</name>
</gene>
<dbReference type="InterPro" id="IPR013785">
    <property type="entry name" value="Aldolase_TIM"/>
</dbReference>
<dbReference type="GO" id="GO:0003959">
    <property type="term" value="F:NADPH dehydrogenase activity"/>
    <property type="evidence" value="ECO:0007669"/>
    <property type="project" value="TreeGrafter"/>
</dbReference>
<dbReference type="Proteomes" id="UP000813461">
    <property type="component" value="Unassembled WGS sequence"/>
</dbReference>
<organism evidence="2 3">
    <name type="scientific">Paraphoma chrysanthemicola</name>
    <dbReference type="NCBI Taxonomy" id="798071"/>
    <lineage>
        <taxon>Eukaryota</taxon>
        <taxon>Fungi</taxon>
        <taxon>Dikarya</taxon>
        <taxon>Ascomycota</taxon>
        <taxon>Pezizomycotina</taxon>
        <taxon>Dothideomycetes</taxon>
        <taxon>Pleosporomycetidae</taxon>
        <taxon>Pleosporales</taxon>
        <taxon>Pleosporineae</taxon>
        <taxon>Phaeosphaeriaceae</taxon>
        <taxon>Paraphoma</taxon>
    </lineage>
</organism>
<accession>A0A8K0VSC2</accession>
<dbReference type="SUPFAM" id="SSF51395">
    <property type="entry name" value="FMN-linked oxidoreductases"/>
    <property type="match status" value="1"/>
</dbReference>
<feature type="domain" description="NADH:flavin oxidoreductase/NADH oxidase N-terminal" evidence="1">
    <location>
        <begin position="10"/>
        <end position="347"/>
    </location>
</feature>
<dbReference type="PANTHER" id="PTHR22893">
    <property type="entry name" value="NADH OXIDOREDUCTASE-RELATED"/>
    <property type="match status" value="1"/>
</dbReference>
<comment type="caution">
    <text evidence="2">The sequence shown here is derived from an EMBL/GenBank/DDBJ whole genome shotgun (WGS) entry which is preliminary data.</text>
</comment>
<dbReference type="InterPro" id="IPR045247">
    <property type="entry name" value="Oye-like"/>
</dbReference>
<dbReference type="FunFam" id="3.20.20.70:FF:000138">
    <property type="entry name" value="NADPH dehydrogenase 1"/>
    <property type="match status" value="1"/>
</dbReference>
<proteinExistence type="predicted"/>
<dbReference type="Gene3D" id="3.20.20.70">
    <property type="entry name" value="Aldolase class I"/>
    <property type="match status" value="1"/>
</dbReference>
<dbReference type="InterPro" id="IPR001155">
    <property type="entry name" value="OxRdtase_FMN_N"/>
</dbReference>